<organism evidence="1 2">
    <name type="scientific">Allacma fusca</name>
    <dbReference type="NCBI Taxonomy" id="39272"/>
    <lineage>
        <taxon>Eukaryota</taxon>
        <taxon>Metazoa</taxon>
        <taxon>Ecdysozoa</taxon>
        <taxon>Arthropoda</taxon>
        <taxon>Hexapoda</taxon>
        <taxon>Collembola</taxon>
        <taxon>Symphypleona</taxon>
        <taxon>Sminthuridae</taxon>
        <taxon>Allacma</taxon>
    </lineage>
</organism>
<dbReference type="Proteomes" id="UP000708208">
    <property type="component" value="Unassembled WGS sequence"/>
</dbReference>
<evidence type="ECO:0000313" key="2">
    <source>
        <dbReference type="Proteomes" id="UP000708208"/>
    </source>
</evidence>
<name>A0A8J2JHU6_9HEXA</name>
<accession>A0A8J2JHU6</accession>
<protein>
    <recommendedName>
        <fullName evidence="3">SWIM-type domain-containing protein</fullName>
    </recommendedName>
</protein>
<reference evidence="1" key="1">
    <citation type="submission" date="2021-06" db="EMBL/GenBank/DDBJ databases">
        <authorList>
            <person name="Hodson N. C."/>
            <person name="Mongue J. A."/>
            <person name="Jaron S. K."/>
        </authorList>
    </citation>
    <scope>NUCLEOTIDE SEQUENCE</scope>
</reference>
<dbReference type="EMBL" id="CAJVCH010044257">
    <property type="protein sequence ID" value="CAG7717260.1"/>
    <property type="molecule type" value="Genomic_DNA"/>
</dbReference>
<gene>
    <name evidence="1" type="ORF">AFUS01_LOCUS6725</name>
</gene>
<dbReference type="AlphaFoldDB" id="A0A8J2JHU6"/>
<evidence type="ECO:0000313" key="1">
    <source>
        <dbReference type="EMBL" id="CAG7717260.1"/>
    </source>
</evidence>
<comment type="caution">
    <text evidence="1">The sequence shown here is derived from an EMBL/GenBank/DDBJ whole genome shotgun (WGS) entry which is preliminary data.</text>
</comment>
<keyword evidence="2" id="KW-1185">Reference proteome</keyword>
<dbReference type="OrthoDB" id="6763548at2759"/>
<proteinExistence type="predicted"/>
<evidence type="ECO:0008006" key="3">
    <source>
        <dbReference type="Google" id="ProtNLM"/>
    </source>
</evidence>
<sequence length="193" mass="21904">MIVRTVGRSNNVCCVCGENGLPKQTVTNTLAACVWASDSILVHPKNRTCQIHVQGRRFTDAALELLRRRSSPKEKNQCEMFAHLNDFLTATDGEYHFHIHRELPNLIRVKMASRYRSGTIHSLWIQYRPGGEGHGSITGWYCRCQSGARTLGCCAHIVSVIWYFGIGRHLQNLKYPAENIAANLLDVRTRRQI</sequence>